<keyword evidence="1" id="KW-1133">Transmembrane helix</keyword>
<feature type="transmembrane region" description="Helical" evidence="1">
    <location>
        <begin position="68"/>
        <end position="85"/>
    </location>
</feature>
<keyword evidence="1" id="KW-0812">Transmembrane</keyword>
<organism evidence="2 3">
    <name type="scientific">Paraphoma chrysanthemicola</name>
    <dbReference type="NCBI Taxonomy" id="798071"/>
    <lineage>
        <taxon>Eukaryota</taxon>
        <taxon>Fungi</taxon>
        <taxon>Dikarya</taxon>
        <taxon>Ascomycota</taxon>
        <taxon>Pezizomycotina</taxon>
        <taxon>Dothideomycetes</taxon>
        <taxon>Pleosporomycetidae</taxon>
        <taxon>Pleosporales</taxon>
        <taxon>Pleosporineae</taxon>
        <taxon>Phaeosphaeriaceae</taxon>
        <taxon>Paraphoma</taxon>
    </lineage>
</organism>
<evidence type="ECO:0000256" key="1">
    <source>
        <dbReference type="SAM" id="Phobius"/>
    </source>
</evidence>
<evidence type="ECO:0000313" key="2">
    <source>
        <dbReference type="EMBL" id="KAH7083759.1"/>
    </source>
</evidence>
<dbReference type="AlphaFoldDB" id="A0A8K0R4I9"/>
<proteinExistence type="predicted"/>
<keyword evidence="3" id="KW-1185">Reference proteome</keyword>
<comment type="caution">
    <text evidence="2">The sequence shown here is derived from an EMBL/GenBank/DDBJ whole genome shotgun (WGS) entry which is preliminary data.</text>
</comment>
<dbReference type="EMBL" id="JAGMVJ010000013">
    <property type="protein sequence ID" value="KAH7083759.1"/>
    <property type="molecule type" value="Genomic_DNA"/>
</dbReference>
<gene>
    <name evidence="2" type="ORF">FB567DRAFT_529860</name>
</gene>
<protein>
    <submittedName>
        <fullName evidence="2">Uncharacterized protein</fullName>
    </submittedName>
</protein>
<keyword evidence="1" id="KW-0472">Membrane</keyword>
<accession>A0A8K0R4I9</accession>
<reference evidence="2" key="1">
    <citation type="journal article" date="2021" name="Nat. Commun.">
        <title>Genetic determinants of endophytism in the Arabidopsis root mycobiome.</title>
        <authorList>
            <person name="Mesny F."/>
            <person name="Miyauchi S."/>
            <person name="Thiergart T."/>
            <person name="Pickel B."/>
            <person name="Atanasova L."/>
            <person name="Karlsson M."/>
            <person name="Huettel B."/>
            <person name="Barry K.W."/>
            <person name="Haridas S."/>
            <person name="Chen C."/>
            <person name="Bauer D."/>
            <person name="Andreopoulos W."/>
            <person name="Pangilinan J."/>
            <person name="LaButti K."/>
            <person name="Riley R."/>
            <person name="Lipzen A."/>
            <person name="Clum A."/>
            <person name="Drula E."/>
            <person name="Henrissat B."/>
            <person name="Kohler A."/>
            <person name="Grigoriev I.V."/>
            <person name="Martin F.M."/>
            <person name="Hacquard S."/>
        </authorList>
    </citation>
    <scope>NUCLEOTIDE SEQUENCE</scope>
    <source>
        <strain evidence="2">MPI-SDFR-AT-0120</strain>
    </source>
</reference>
<feature type="transmembrane region" description="Helical" evidence="1">
    <location>
        <begin position="122"/>
        <end position="144"/>
    </location>
</feature>
<dbReference type="Proteomes" id="UP000813461">
    <property type="component" value="Unassembled WGS sequence"/>
</dbReference>
<dbReference type="OrthoDB" id="3940760at2759"/>
<evidence type="ECO:0000313" key="3">
    <source>
        <dbReference type="Proteomes" id="UP000813461"/>
    </source>
</evidence>
<name>A0A8K0R4I9_9PLEO</name>
<sequence length="297" mass="32424">MASTQKQPASNNYFQFELNTSAITEKALEYLKPEKLTSLWEEHKSGLIVAGVWLAFCIRSWLSYLSILSLGTLPLVLLALLSLTLTTPSRTLTGVGYFAFGEISSFVISLSDKKLPTWLPRAIPVVLLFPITRAPIVLVLLAVWEIVAKYRNGIARVHNGANNAIHRAVTAAEKVGEHVREAKGLEWQAMQLSYAVVDEVDSTTRRNTMQTAGDAKSEVEGMTKIARFMEGKVDGVKELMEKAKAVAEEGDLETAGGMVVNAEKLLNKIGEAEQKAGNGVKLMRGKLWKISLGHGSG</sequence>